<accession>A0ABW5NS60</accession>
<dbReference type="Proteomes" id="UP001597480">
    <property type="component" value="Unassembled WGS sequence"/>
</dbReference>
<dbReference type="EMBL" id="JBHUMD010000004">
    <property type="protein sequence ID" value="MFD2600899.1"/>
    <property type="molecule type" value="Genomic_DNA"/>
</dbReference>
<dbReference type="RefSeq" id="WP_379819563.1">
    <property type="nucleotide sequence ID" value="NZ_JBHUMD010000004.1"/>
</dbReference>
<name>A0ABW5NS60_9FLAO</name>
<evidence type="ECO:0000313" key="2">
    <source>
        <dbReference type="EMBL" id="MFD2600899.1"/>
    </source>
</evidence>
<evidence type="ECO:0000256" key="1">
    <source>
        <dbReference type="SAM" id="MobiDB-lite"/>
    </source>
</evidence>
<feature type="region of interest" description="Disordered" evidence="1">
    <location>
        <begin position="45"/>
        <end position="64"/>
    </location>
</feature>
<dbReference type="Pfam" id="PF16267">
    <property type="entry name" value="DUF4920"/>
    <property type="match status" value="1"/>
</dbReference>
<dbReference type="PROSITE" id="PS51257">
    <property type="entry name" value="PROKAR_LIPOPROTEIN"/>
    <property type="match status" value="1"/>
</dbReference>
<sequence length="211" mass="22766">MKKSLFMAAAVLVLAACQKNKESEAAIESASNDTITTITDQVEAAPATTEENSEAAQSANAEPAEEIKAVKSETAVKVDYASFGDKILADKAISKEEMIKKYKSLKPGDTVNVKFKSKINAVCQKKGCWMSMALPGGKESFVKFKDYAFFVPLNATDQEAIVSGKAFVSETSVAQLRHYAKDGGESDEAIAKITEPKIEYKFMADGVLISK</sequence>
<reference evidence="3" key="1">
    <citation type="journal article" date="2019" name="Int. J. Syst. Evol. Microbiol.">
        <title>The Global Catalogue of Microorganisms (GCM) 10K type strain sequencing project: providing services to taxonomists for standard genome sequencing and annotation.</title>
        <authorList>
            <consortium name="The Broad Institute Genomics Platform"/>
            <consortium name="The Broad Institute Genome Sequencing Center for Infectious Disease"/>
            <person name="Wu L."/>
            <person name="Ma J."/>
        </authorList>
    </citation>
    <scope>NUCLEOTIDE SEQUENCE [LARGE SCALE GENOMIC DNA]</scope>
    <source>
        <strain evidence="3">KCTC 42107</strain>
    </source>
</reference>
<dbReference type="InterPro" id="IPR032577">
    <property type="entry name" value="DUF4920"/>
</dbReference>
<organism evidence="2 3">
    <name type="scientific">Flavobacterium suzhouense</name>
    <dbReference type="NCBI Taxonomy" id="1529638"/>
    <lineage>
        <taxon>Bacteria</taxon>
        <taxon>Pseudomonadati</taxon>
        <taxon>Bacteroidota</taxon>
        <taxon>Flavobacteriia</taxon>
        <taxon>Flavobacteriales</taxon>
        <taxon>Flavobacteriaceae</taxon>
        <taxon>Flavobacterium</taxon>
    </lineage>
</organism>
<evidence type="ECO:0000313" key="3">
    <source>
        <dbReference type="Proteomes" id="UP001597480"/>
    </source>
</evidence>
<protein>
    <submittedName>
        <fullName evidence="2">DUF4920 domain-containing protein</fullName>
    </submittedName>
</protein>
<comment type="caution">
    <text evidence="2">The sequence shown here is derived from an EMBL/GenBank/DDBJ whole genome shotgun (WGS) entry which is preliminary data.</text>
</comment>
<gene>
    <name evidence="2" type="ORF">ACFSR3_02415</name>
</gene>
<feature type="compositionally biased region" description="Low complexity" evidence="1">
    <location>
        <begin position="47"/>
        <end position="62"/>
    </location>
</feature>
<proteinExistence type="predicted"/>
<keyword evidence="3" id="KW-1185">Reference proteome</keyword>